<comment type="caution">
    <text evidence="2">The sequence shown here is derived from an EMBL/GenBank/DDBJ whole genome shotgun (WGS) entry which is preliminary data.</text>
</comment>
<evidence type="ECO:0000313" key="2">
    <source>
        <dbReference type="EMBL" id="MDF2094800.1"/>
    </source>
</evidence>
<keyword evidence="3" id="KW-1185">Reference proteome</keyword>
<proteinExistence type="predicted"/>
<protein>
    <submittedName>
        <fullName evidence="2">TerB family tellurite resistance protein</fullName>
    </submittedName>
</protein>
<sequence>MSIWGKIVGGAAGFALGGPLGALLGGLAGHAVDRMRDSTEEALITEREGRQPENGPEKSIAFTIGVIVLGAKMAKVDGAVTRDEVAAFKEVFQVPPDEMRNVGRVFNQARRDARGFEPYARQLGRMFRDNPRVLEELIDGLFHIARADGAVHDAEIEYLHQVARHFGFSEAEWERIRAANVGPAEDDPYVILGVTPDADEETLRRTHRQLVREHHPDRLIAQGLPEEFVDLANEKLARINRAWTEVKKRRGLR</sequence>
<dbReference type="Pfam" id="PF00226">
    <property type="entry name" value="DnaJ"/>
    <property type="match status" value="1"/>
</dbReference>
<dbReference type="InterPro" id="IPR029024">
    <property type="entry name" value="TerB-like"/>
</dbReference>
<dbReference type="RefSeq" id="WP_275819605.1">
    <property type="nucleotide sequence ID" value="NZ_JARHUD010000001.1"/>
</dbReference>
<accession>A0ABT5YIN2</accession>
<dbReference type="Gene3D" id="1.10.287.110">
    <property type="entry name" value="DnaJ domain"/>
    <property type="match status" value="1"/>
</dbReference>
<dbReference type="Pfam" id="PF05099">
    <property type="entry name" value="TerB"/>
    <property type="match status" value="1"/>
</dbReference>
<evidence type="ECO:0000313" key="3">
    <source>
        <dbReference type="Proteomes" id="UP001215503"/>
    </source>
</evidence>
<dbReference type="EMBL" id="JARHUD010000001">
    <property type="protein sequence ID" value="MDF2094800.1"/>
    <property type="molecule type" value="Genomic_DNA"/>
</dbReference>
<dbReference type="InterPro" id="IPR036869">
    <property type="entry name" value="J_dom_sf"/>
</dbReference>
<dbReference type="SMART" id="SM00271">
    <property type="entry name" value="DnaJ"/>
    <property type="match status" value="1"/>
</dbReference>
<dbReference type="Gene3D" id="1.10.3680.10">
    <property type="entry name" value="TerB-like"/>
    <property type="match status" value="1"/>
</dbReference>
<dbReference type="InterPro" id="IPR007791">
    <property type="entry name" value="DjlA_N"/>
</dbReference>
<dbReference type="SUPFAM" id="SSF46565">
    <property type="entry name" value="Chaperone J-domain"/>
    <property type="match status" value="1"/>
</dbReference>
<dbReference type="SUPFAM" id="SSF158682">
    <property type="entry name" value="TerB-like"/>
    <property type="match status" value="1"/>
</dbReference>
<evidence type="ECO:0000259" key="1">
    <source>
        <dbReference type="PROSITE" id="PS50076"/>
    </source>
</evidence>
<dbReference type="CDD" id="cd07316">
    <property type="entry name" value="terB_like_DjlA"/>
    <property type="match status" value="1"/>
</dbReference>
<gene>
    <name evidence="2" type="ORF">P2G67_02280</name>
</gene>
<dbReference type="PROSITE" id="PS50076">
    <property type="entry name" value="DNAJ_2"/>
    <property type="match status" value="1"/>
</dbReference>
<dbReference type="InterPro" id="IPR001623">
    <property type="entry name" value="DnaJ_domain"/>
</dbReference>
<reference evidence="2 3" key="1">
    <citation type="submission" date="2023-03" db="EMBL/GenBank/DDBJ databases">
        <title>Fodinicurvata sp. CAU 1616 isolated from sea sendiment.</title>
        <authorList>
            <person name="Kim W."/>
        </authorList>
    </citation>
    <scope>NUCLEOTIDE SEQUENCE [LARGE SCALE GENOMIC DNA]</scope>
    <source>
        <strain evidence="2 3">CAU 1616</strain>
    </source>
</reference>
<dbReference type="Proteomes" id="UP001215503">
    <property type="component" value="Unassembled WGS sequence"/>
</dbReference>
<feature type="domain" description="J" evidence="1">
    <location>
        <begin position="187"/>
        <end position="253"/>
    </location>
</feature>
<organism evidence="2 3">
    <name type="scientific">Aquibaculum arenosum</name>
    <dbReference type="NCBI Taxonomy" id="3032591"/>
    <lineage>
        <taxon>Bacteria</taxon>
        <taxon>Pseudomonadati</taxon>
        <taxon>Pseudomonadota</taxon>
        <taxon>Alphaproteobacteria</taxon>
        <taxon>Rhodospirillales</taxon>
        <taxon>Rhodovibrionaceae</taxon>
        <taxon>Aquibaculum</taxon>
    </lineage>
</organism>
<dbReference type="CDD" id="cd06257">
    <property type="entry name" value="DnaJ"/>
    <property type="match status" value="1"/>
</dbReference>
<name>A0ABT5YIN2_9PROT</name>